<evidence type="ECO:0000259" key="2">
    <source>
        <dbReference type="PROSITE" id="PS50076"/>
    </source>
</evidence>
<proteinExistence type="predicted"/>
<dbReference type="InterPro" id="IPR026894">
    <property type="entry name" value="DnaJ_X"/>
</dbReference>
<dbReference type="PANTHER" id="PTHR44924:SF1">
    <property type="entry name" value="DNAJ SUBFAMILY A MEMBER 2"/>
    <property type="match status" value="1"/>
</dbReference>
<dbReference type="CDD" id="cd06257">
    <property type="entry name" value="DnaJ"/>
    <property type="match status" value="1"/>
</dbReference>
<sequence length="498" mass="55518">MSTIVDSRPRGTYVPADCPSCRSQQEYIIPPTFIGSLRVRCSACKQLFTHPQPKPSGSSSSSTSKATPRTRGIGTDKDPLDLAYYDVLGLDSQCTTEDVKKAYRRLAIKLHPDKNRDDPDAEEKFKEISVAYQVLSDPELRHKYNEFGQKNGGGMSEPAGGFHDPEEVFGKMFGGDRFEVLIGNISIGKDMKEAFQQQHEEDPNDFTIGPNGRPVLTPAGAQKKWSREKKVAEEKARQRQARVDQLATNLINKLNIYTEAAKGLHDEMVGASFKEICRLEADDLKEENYGVELLHAIGKTYQAKSTQHLASSQFAPLGWFHGAKSSFNVVSDTVSTLRSAMELKAVFERLQKAEQSGMSADELRKLEEQAAEQGMRTMWKGVKLEVESVIRDTCEKVLSDSTLPKEKLHLRAVALGLMGEAFLTIHKEGETHQEDFVRVETPASKQREASNATTQAPPPIPPRPEDTTTATRDAQQKEKEETLKAAYRAYESKRRGNP</sequence>
<dbReference type="InterPro" id="IPR018253">
    <property type="entry name" value="DnaJ_domain_CS"/>
</dbReference>
<dbReference type="Pfam" id="PF00226">
    <property type="entry name" value="DnaJ"/>
    <property type="match status" value="1"/>
</dbReference>
<dbReference type="InterPro" id="IPR036869">
    <property type="entry name" value="J_dom_sf"/>
</dbReference>
<dbReference type="HOGENOM" id="CLU_025145_0_2_1"/>
<evidence type="ECO:0000256" key="1">
    <source>
        <dbReference type="SAM" id="MobiDB-lite"/>
    </source>
</evidence>
<dbReference type="OrthoDB" id="552049at2759"/>
<dbReference type="InterPro" id="IPR001623">
    <property type="entry name" value="DnaJ_domain"/>
</dbReference>
<dbReference type="PROSITE" id="PS50076">
    <property type="entry name" value="DNAJ_2"/>
    <property type="match status" value="1"/>
</dbReference>
<dbReference type="EMBL" id="KN847976">
    <property type="protein sequence ID" value="KIR48978.1"/>
    <property type="molecule type" value="Genomic_DNA"/>
</dbReference>
<name>A0A0D0ULA8_CRYGA</name>
<accession>A0A0D0ULA8</accession>
<feature type="region of interest" description="Disordered" evidence="1">
    <location>
        <begin position="442"/>
        <end position="498"/>
    </location>
</feature>
<feature type="region of interest" description="Disordered" evidence="1">
    <location>
        <begin position="50"/>
        <end position="75"/>
    </location>
</feature>
<dbReference type="PROSITE" id="PS00636">
    <property type="entry name" value="DNAJ_1"/>
    <property type="match status" value="1"/>
</dbReference>
<dbReference type="Gene3D" id="1.10.287.110">
    <property type="entry name" value="DnaJ domain"/>
    <property type="match status" value="1"/>
</dbReference>
<evidence type="ECO:0000313" key="3">
    <source>
        <dbReference type="EMBL" id="KIR48978.1"/>
    </source>
</evidence>
<gene>
    <name evidence="3" type="ORF">I312_02048</name>
</gene>
<feature type="domain" description="J" evidence="2">
    <location>
        <begin position="83"/>
        <end position="148"/>
    </location>
</feature>
<dbReference type="SUPFAM" id="SSF46565">
    <property type="entry name" value="Chaperone J-domain"/>
    <property type="match status" value="1"/>
</dbReference>
<organism evidence="3">
    <name type="scientific">Cryptococcus bacillisporus CA1280</name>
    <dbReference type="NCBI Taxonomy" id="1296109"/>
    <lineage>
        <taxon>Eukaryota</taxon>
        <taxon>Fungi</taxon>
        <taxon>Dikarya</taxon>
        <taxon>Basidiomycota</taxon>
        <taxon>Agaricomycotina</taxon>
        <taxon>Tremellomycetes</taxon>
        <taxon>Tremellales</taxon>
        <taxon>Cryptococcaceae</taxon>
        <taxon>Cryptococcus</taxon>
        <taxon>Cryptococcus gattii species complex</taxon>
    </lineage>
</organism>
<dbReference type="Pfam" id="PF14308">
    <property type="entry name" value="DnaJ-X"/>
    <property type="match status" value="1"/>
</dbReference>
<dbReference type="SMART" id="SM00271">
    <property type="entry name" value="DnaJ"/>
    <property type="match status" value="1"/>
</dbReference>
<reference evidence="3" key="1">
    <citation type="submission" date="2015-01" db="EMBL/GenBank/DDBJ databases">
        <title>The Genome Sequence of Cryptococcus gattii CA1280.</title>
        <authorList>
            <consortium name="The Broad Institute Genomics Platform"/>
            <person name="Cuomo C."/>
            <person name="Litvintseva A."/>
            <person name="Chen Y."/>
            <person name="Heitman J."/>
            <person name="Sun S."/>
            <person name="Springer D."/>
            <person name="Dromer F."/>
            <person name="Young S."/>
            <person name="Zeng Q."/>
            <person name="Gargeya S."/>
            <person name="Abouelleil A."/>
            <person name="Alvarado L."/>
            <person name="Chapman S.B."/>
            <person name="Gainer-Dewar J."/>
            <person name="Goldberg J."/>
            <person name="Griggs A."/>
            <person name="Gujja S."/>
            <person name="Hansen M."/>
            <person name="Howarth C."/>
            <person name="Imamovic A."/>
            <person name="Larimer J."/>
            <person name="Murphy C."/>
            <person name="Naylor J."/>
            <person name="Pearson M."/>
            <person name="Priest M."/>
            <person name="Roberts A."/>
            <person name="Saif S."/>
            <person name="Shea T."/>
            <person name="Sykes S."/>
            <person name="Wortman J."/>
            <person name="Nusbaum C."/>
            <person name="Birren B."/>
        </authorList>
    </citation>
    <scope>NUCLEOTIDE SEQUENCE [LARGE SCALE GENOMIC DNA]</scope>
    <source>
        <strain evidence="3">CA1280</strain>
    </source>
</reference>
<dbReference type="AlphaFoldDB" id="A0A0D0ULA8"/>
<dbReference type="PANTHER" id="PTHR44924">
    <property type="entry name" value="DNAJ SUBFAMILY A MEMBER 2"/>
    <property type="match status" value="1"/>
</dbReference>
<feature type="compositionally biased region" description="Basic and acidic residues" evidence="1">
    <location>
        <begin position="474"/>
        <end position="483"/>
    </location>
</feature>
<protein>
    <submittedName>
        <fullName evidence="3">Chaperone regulator</fullName>
    </submittedName>
</protein>
<dbReference type="PRINTS" id="PR00625">
    <property type="entry name" value="JDOMAIN"/>
</dbReference>